<keyword evidence="6 9" id="KW-1133">Transmembrane helix</keyword>
<evidence type="ECO:0000313" key="12">
    <source>
        <dbReference type="Proteomes" id="UP000001549"/>
    </source>
</evidence>
<evidence type="ECO:0000313" key="11">
    <source>
        <dbReference type="EMBL" id="AEH08025.1"/>
    </source>
</evidence>
<organism evidence="11 12">
    <name type="scientific">Candidatus Protofrankia datiscae</name>
    <dbReference type="NCBI Taxonomy" id="2716812"/>
    <lineage>
        <taxon>Bacteria</taxon>
        <taxon>Bacillati</taxon>
        <taxon>Actinomycetota</taxon>
        <taxon>Actinomycetes</taxon>
        <taxon>Frankiales</taxon>
        <taxon>Frankiaceae</taxon>
        <taxon>Protofrankia</taxon>
    </lineage>
</organism>
<dbReference type="GO" id="GO:0010041">
    <property type="term" value="P:response to iron(III) ion"/>
    <property type="evidence" value="ECO:0007669"/>
    <property type="project" value="TreeGrafter"/>
</dbReference>
<feature type="domain" description="Glycosyltransferase RgtA/B/C/D-like" evidence="10">
    <location>
        <begin position="104"/>
        <end position="261"/>
    </location>
</feature>
<sequence>MTTTVPERAGIPPAPAAAPGRPGAGSRAGGRWARSLLRGRESDPAWVRPALLALLAGTAVLYIWGLGASGWANSFYSAAVQAGSSDLTAFFFGSSDAANFITVDKPPASLWVMDISVRIFGLSPWSVLVPQALEGVAAVGVLYVTVRRWFSPAAALLSAAVFALTPAAVLMFRFNNPDALLVLLLLLGAYATVRAAETGSARWLVWAGVFVGFGFLAKMMQAFLVVPVFALTYLLAAPISLRHRIGRLLLSGVAMLVAAGWWVAAVELWPKGSRPYVGGSQNNSILNLVFGYNGFGRLNGNEAGSVGGGGGGTGGRWGETGLTRMFNTEMGGQISWLIPAALIIMVAVIAMRGRAPRTDRTRAALLLWGGWLVVTGVTLSLAKGIIHPYYTIALAPAGPRPSSASAASTCGVNATGSGPAWSWRPRSPPRRRGHTSCCTGRPTGSRGCERS</sequence>
<feature type="transmembrane region" description="Helical" evidence="9">
    <location>
        <begin position="334"/>
        <end position="351"/>
    </location>
</feature>
<dbReference type="EMBL" id="CP002801">
    <property type="protein sequence ID" value="AEH08025.1"/>
    <property type="molecule type" value="Genomic_DNA"/>
</dbReference>
<feature type="region of interest" description="Disordered" evidence="8">
    <location>
        <begin position="1"/>
        <end position="29"/>
    </location>
</feature>
<dbReference type="Proteomes" id="UP000001549">
    <property type="component" value="Chromosome"/>
</dbReference>
<dbReference type="eggNOG" id="COG1807">
    <property type="taxonomic scope" value="Bacteria"/>
</dbReference>
<accession>F8B5G7</accession>
<dbReference type="Pfam" id="PF13231">
    <property type="entry name" value="PMT_2"/>
    <property type="match status" value="1"/>
</dbReference>
<evidence type="ECO:0000256" key="5">
    <source>
        <dbReference type="ARBA" id="ARBA00022692"/>
    </source>
</evidence>
<evidence type="ECO:0000256" key="6">
    <source>
        <dbReference type="ARBA" id="ARBA00022989"/>
    </source>
</evidence>
<feature type="transmembrane region" description="Helical" evidence="9">
    <location>
        <begin position="203"/>
        <end position="236"/>
    </location>
</feature>
<evidence type="ECO:0000256" key="3">
    <source>
        <dbReference type="ARBA" id="ARBA00022676"/>
    </source>
</evidence>
<evidence type="ECO:0000256" key="7">
    <source>
        <dbReference type="ARBA" id="ARBA00023136"/>
    </source>
</evidence>
<proteinExistence type="predicted"/>
<keyword evidence="4 11" id="KW-0808">Transferase</keyword>
<feature type="transmembrane region" description="Helical" evidence="9">
    <location>
        <begin position="248"/>
        <end position="269"/>
    </location>
</feature>
<keyword evidence="12" id="KW-1185">Reference proteome</keyword>
<evidence type="ECO:0000259" key="10">
    <source>
        <dbReference type="Pfam" id="PF13231"/>
    </source>
</evidence>
<feature type="transmembrane region" description="Helical" evidence="9">
    <location>
        <begin position="149"/>
        <end position="172"/>
    </location>
</feature>
<dbReference type="AlphaFoldDB" id="F8B5G7"/>
<gene>
    <name evidence="11" type="ordered locus">FsymDg_0481</name>
</gene>
<keyword evidence="7 9" id="KW-0472">Membrane</keyword>
<dbReference type="PANTHER" id="PTHR33908:SF3">
    <property type="entry name" value="UNDECAPRENYL PHOSPHATE-ALPHA-4-AMINO-4-DEOXY-L-ARABINOSE ARABINOSYL TRANSFERASE"/>
    <property type="match status" value="1"/>
</dbReference>
<name>F8B5G7_9ACTN</name>
<dbReference type="GO" id="GO:0016763">
    <property type="term" value="F:pentosyltransferase activity"/>
    <property type="evidence" value="ECO:0007669"/>
    <property type="project" value="TreeGrafter"/>
</dbReference>
<dbReference type="PANTHER" id="PTHR33908">
    <property type="entry name" value="MANNOSYLTRANSFERASE YKCB-RELATED"/>
    <property type="match status" value="1"/>
</dbReference>
<feature type="transmembrane region" description="Helical" evidence="9">
    <location>
        <begin position="45"/>
        <end position="65"/>
    </location>
</feature>
<evidence type="ECO:0000256" key="9">
    <source>
        <dbReference type="SAM" id="Phobius"/>
    </source>
</evidence>
<comment type="subcellular location">
    <subcellularLocation>
        <location evidence="1">Cell membrane</location>
        <topology evidence="1">Multi-pass membrane protein</topology>
    </subcellularLocation>
</comment>
<dbReference type="GO" id="GO:0005886">
    <property type="term" value="C:plasma membrane"/>
    <property type="evidence" value="ECO:0007669"/>
    <property type="project" value="UniProtKB-SubCell"/>
</dbReference>
<keyword evidence="3" id="KW-0328">Glycosyltransferase</keyword>
<evidence type="ECO:0000256" key="2">
    <source>
        <dbReference type="ARBA" id="ARBA00022475"/>
    </source>
</evidence>
<dbReference type="GO" id="GO:0009103">
    <property type="term" value="P:lipopolysaccharide biosynthetic process"/>
    <property type="evidence" value="ECO:0007669"/>
    <property type="project" value="UniProtKB-ARBA"/>
</dbReference>
<evidence type="ECO:0000256" key="4">
    <source>
        <dbReference type="ARBA" id="ARBA00022679"/>
    </source>
</evidence>
<dbReference type="HOGENOM" id="CLU_606576_0_0_11"/>
<feature type="transmembrane region" description="Helical" evidence="9">
    <location>
        <begin position="363"/>
        <end position="382"/>
    </location>
</feature>
<keyword evidence="2" id="KW-1003">Cell membrane</keyword>
<evidence type="ECO:0000256" key="1">
    <source>
        <dbReference type="ARBA" id="ARBA00004651"/>
    </source>
</evidence>
<dbReference type="RefSeq" id="WP_013872015.1">
    <property type="nucleotide sequence ID" value="NC_015656.1"/>
</dbReference>
<dbReference type="KEGG" id="fsy:FsymDg_0481"/>
<protein>
    <submittedName>
        <fullName evidence="11">Glycosyl transferase family 39</fullName>
    </submittedName>
</protein>
<dbReference type="InterPro" id="IPR038731">
    <property type="entry name" value="RgtA/B/C-like"/>
</dbReference>
<dbReference type="STRING" id="656024.FsymDg_0481"/>
<feature type="transmembrane region" description="Helical" evidence="9">
    <location>
        <begin position="179"/>
        <end position="197"/>
    </location>
</feature>
<dbReference type="InterPro" id="IPR050297">
    <property type="entry name" value="LipidA_mod_glycosyltrf_83"/>
</dbReference>
<feature type="region of interest" description="Disordered" evidence="8">
    <location>
        <begin position="404"/>
        <end position="451"/>
    </location>
</feature>
<reference evidence="11 12" key="1">
    <citation type="submission" date="2011-05" db="EMBL/GenBank/DDBJ databases">
        <title>Complete sequence of chromosome of Frankia symbiont of Datisca glomerata.</title>
        <authorList>
            <consortium name="US DOE Joint Genome Institute"/>
            <person name="Lucas S."/>
            <person name="Han J."/>
            <person name="Lapidus A."/>
            <person name="Cheng J.-F."/>
            <person name="Goodwin L."/>
            <person name="Pitluck S."/>
            <person name="Peters L."/>
            <person name="Mikhailova N."/>
            <person name="Chertkov O."/>
            <person name="Teshima H."/>
            <person name="Han C."/>
            <person name="Tapia R."/>
            <person name="Land M."/>
            <person name="Hauser L."/>
            <person name="Kyrpides N."/>
            <person name="Ivanova N."/>
            <person name="Pagani I."/>
            <person name="Berry A."/>
            <person name="Pawlowski K."/>
            <person name="Persson T."/>
            <person name="Vanden Heuvel B."/>
            <person name="Benson D."/>
            <person name="Woyke T."/>
        </authorList>
    </citation>
    <scope>NUCLEOTIDE SEQUENCE [LARGE SCALE GENOMIC DNA]</scope>
    <source>
        <strain evidence="12">4085684</strain>
    </source>
</reference>
<keyword evidence="5 9" id="KW-0812">Transmembrane</keyword>
<evidence type="ECO:0000256" key="8">
    <source>
        <dbReference type="SAM" id="MobiDB-lite"/>
    </source>
</evidence>